<feature type="transmembrane region" description="Helical" evidence="5">
    <location>
        <begin position="132"/>
        <end position="154"/>
    </location>
</feature>
<evidence type="ECO:0000256" key="4">
    <source>
        <dbReference type="SAM" id="Coils"/>
    </source>
</evidence>
<accession>I1YI15</accession>
<dbReference type="PROSITE" id="PS50109">
    <property type="entry name" value="HIS_KIN"/>
    <property type="match status" value="1"/>
</dbReference>
<dbReference type="InterPro" id="IPR036890">
    <property type="entry name" value="HATPase_C_sf"/>
</dbReference>
<dbReference type="SUPFAM" id="SSF55874">
    <property type="entry name" value="ATPase domain of HSP90 chaperone/DNA topoisomerase II/histidine kinase"/>
    <property type="match status" value="1"/>
</dbReference>
<dbReference type="Pfam" id="PF02518">
    <property type="entry name" value="HATPase_c"/>
    <property type="match status" value="1"/>
</dbReference>
<dbReference type="CDD" id="cd16917">
    <property type="entry name" value="HATPase_UhpB-NarQ-NarX-like"/>
    <property type="match status" value="1"/>
</dbReference>
<keyword evidence="3" id="KW-0902">Two-component regulatory system</keyword>
<dbReference type="InterPro" id="IPR003594">
    <property type="entry name" value="HATPase_dom"/>
</dbReference>
<reference evidence="7 8" key="1">
    <citation type="journal article" date="2012" name="J. Bacteriol.">
        <title>Complete genome sequences of Methylophaga sp. strain JAM1 and Methylophaga sp. strain JAM7.</title>
        <authorList>
            <person name="Villeneuve C."/>
            <person name="Martineau C."/>
            <person name="Mauffrey F."/>
            <person name="Villemur R."/>
        </authorList>
    </citation>
    <scope>NUCLEOTIDE SEQUENCE [LARGE SCALE GENOMIC DNA]</scope>
    <source>
        <strain evidence="7 8">JAM7</strain>
    </source>
</reference>
<dbReference type="PANTHER" id="PTHR24421">
    <property type="entry name" value="NITRATE/NITRITE SENSOR PROTEIN NARX-RELATED"/>
    <property type="match status" value="1"/>
</dbReference>
<keyword evidence="4" id="KW-0175">Coiled coil</keyword>
<keyword evidence="2 7" id="KW-0418">Kinase</keyword>
<dbReference type="STRING" id="754477.Q7C_1408"/>
<evidence type="ECO:0000313" key="8">
    <source>
        <dbReference type="Proteomes" id="UP000009145"/>
    </source>
</evidence>
<evidence type="ECO:0000256" key="3">
    <source>
        <dbReference type="ARBA" id="ARBA00023012"/>
    </source>
</evidence>
<dbReference type="eggNOG" id="COG4585">
    <property type="taxonomic scope" value="Bacteria"/>
</dbReference>
<dbReference type="InterPro" id="IPR011712">
    <property type="entry name" value="Sig_transdc_His_kin_sub3_dim/P"/>
</dbReference>
<evidence type="ECO:0000313" key="7">
    <source>
        <dbReference type="EMBL" id="AFJ02558.1"/>
    </source>
</evidence>
<dbReference type="PANTHER" id="PTHR24421:SF58">
    <property type="entry name" value="SIGNAL TRANSDUCTION HISTIDINE-PROTEIN KINASE_PHOSPHATASE UHPB"/>
    <property type="match status" value="1"/>
</dbReference>
<feature type="domain" description="Histidine kinase" evidence="6">
    <location>
        <begin position="225"/>
        <end position="415"/>
    </location>
</feature>
<keyword evidence="5" id="KW-0812">Transmembrane</keyword>
<dbReference type="GO" id="GO:0000155">
    <property type="term" value="F:phosphorelay sensor kinase activity"/>
    <property type="evidence" value="ECO:0007669"/>
    <property type="project" value="InterPro"/>
</dbReference>
<dbReference type="PATRIC" id="fig|754477.3.peg.1389"/>
<dbReference type="Gene3D" id="1.20.5.1930">
    <property type="match status" value="1"/>
</dbReference>
<keyword evidence="1" id="KW-0808">Transferase</keyword>
<keyword evidence="5" id="KW-1133">Transmembrane helix</keyword>
<dbReference type="Pfam" id="PF07730">
    <property type="entry name" value="HisKA_3"/>
    <property type="match status" value="1"/>
</dbReference>
<dbReference type="AlphaFoldDB" id="I1YI15"/>
<dbReference type="EMBL" id="CP003380">
    <property type="protein sequence ID" value="AFJ02558.1"/>
    <property type="molecule type" value="Genomic_DNA"/>
</dbReference>
<feature type="coiled-coil region" evidence="4">
    <location>
        <begin position="190"/>
        <end position="221"/>
    </location>
</feature>
<dbReference type="GO" id="GO:0046983">
    <property type="term" value="F:protein dimerization activity"/>
    <property type="evidence" value="ECO:0007669"/>
    <property type="project" value="InterPro"/>
</dbReference>
<evidence type="ECO:0000256" key="1">
    <source>
        <dbReference type="ARBA" id="ARBA00022679"/>
    </source>
</evidence>
<evidence type="ECO:0000256" key="2">
    <source>
        <dbReference type="ARBA" id="ARBA00022777"/>
    </source>
</evidence>
<sequence length="416" mass="47020">MHTDLTMTSALSDYLIESQTSRLQNDFRNFGQMPTNGTLSRLFDLSRLSALRHIEIAFLSADGELLDANYPDETVSDKLMPEWFYRLLSGYLHEDTIYKPVFLGGQLIGQVRIKPNLSSEVTEIWQTSTRMILPLMLIYALVSFLIAMVASLILKPTENLLRVYRQLSDSGKKSKRKEQPYSLFGLRDQIGDIGRRLQNYNQELRQLNDKLLSLHEDERKRLAAELHDEIGQHLTAIRFDTAAIRGASDLKEAKQAAQSIETINRELTDIVRSMLQRLRPPSLDSVGLTASLKELTTDWQQRHTHHQLILLAEEELNHLDDTIKLTAYRVVQECLTNISRHAGPAVLVWITLSLQGETLSIEISDNGKGCDLDAITPGIGLLAMRERVETLKGEFSVSAAYEEGMHVSLRIPNALG</sequence>
<dbReference type="GO" id="GO:0016020">
    <property type="term" value="C:membrane"/>
    <property type="evidence" value="ECO:0007669"/>
    <property type="project" value="InterPro"/>
</dbReference>
<evidence type="ECO:0000256" key="5">
    <source>
        <dbReference type="SAM" id="Phobius"/>
    </source>
</evidence>
<dbReference type="Gene3D" id="3.30.565.10">
    <property type="entry name" value="Histidine kinase-like ATPase, C-terminal domain"/>
    <property type="match status" value="1"/>
</dbReference>
<evidence type="ECO:0000259" key="6">
    <source>
        <dbReference type="PROSITE" id="PS50109"/>
    </source>
</evidence>
<dbReference type="Proteomes" id="UP000009145">
    <property type="component" value="Chromosome"/>
</dbReference>
<dbReference type="InterPro" id="IPR005467">
    <property type="entry name" value="His_kinase_dom"/>
</dbReference>
<protein>
    <submittedName>
        <fullName evidence="7">Multi-sensor signal transduction histidine kinase</fullName>
    </submittedName>
</protein>
<name>I1YI15_METFJ</name>
<proteinExistence type="predicted"/>
<organism evidence="7 8">
    <name type="scientific">Methylophaga frappieri (strain ATCC BAA-2434 / DSM 25690 / JAM7)</name>
    <dbReference type="NCBI Taxonomy" id="754477"/>
    <lineage>
        <taxon>Bacteria</taxon>
        <taxon>Pseudomonadati</taxon>
        <taxon>Pseudomonadota</taxon>
        <taxon>Gammaproteobacteria</taxon>
        <taxon>Thiotrichales</taxon>
        <taxon>Piscirickettsiaceae</taxon>
        <taxon>Methylophaga</taxon>
    </lineage>
</organism>
<dbReference type="KEGG" id="mec:Q7C_1408"/>
<gene>
    <name evidence="7" type="ordered locus">Q7C_1408</name>
</gene>
<dbReference type="InterPro" id="IPR050482">
    <property type="entry name" value="Sensor_HK_TwoCompSys"/>
</dbReference>
<dbReference type="HOGENOM" id="CLU_045360_1_0_6"/>
<keyword evidence="5" id="KW-0472">Membrane</keyword>
<keyword evidence="8" id="KW-1185">Reference proteome</keyword>